<dbReference type="KEGG" id="dfl:DFE_1756"/>
<keyword evidence="2" id="KW-1185">Reference proteome</keyword>
<proteinExistence type="predicted"/>
<organism evidence="1 2">
    <name type="scientific">Desulfovibrio ferrophilus</name>
    <dbReference type="NCBI Taxonomy" id="241368"/>
    <lineage>
        <taxon>Bacteria</taxon>
        <taxon>Pseudomonadati</taxon>
        <taxon>Thermodesulfobacteriota</taxon>
        <taxon>Desulfovibrionia</taxon>
        <taxon>Desulfovibrionales</taxon>
        <taxon>Desulfovibrionaceae</taxon>
        <taxon>Desulfovibrio</taxon>
    </lineage>
</organism>
<evidence type="ECO:0000313" key="2">
    <source>
        <dbReference type="Proteomes" id="UP000269883"/>
    </source>
</evidence>
<reference evidence="1 2" key="1">
    <citation type="journal article" date="2018" name="Sci. Adv.">
        <title>Multi-heme cytochromes provide a pathway for survival in energy-limited environments.</title>
        <authorList>
            <person name="Deng X."/>
            <person name="Dohmae N."/>
            <person name="Nealson K.H."/>
            <person name="Hashimoto K."/>
            <person name="Okamoto A."/>
        </authorList>
    </citation>
    <scope>NUCLEOTIDE SEQUENCE [LARGE SCALE GENOMIC DNA]</scope>
    <source>
        <strain evidence="1 2">IS5</strain>
    </source>
</reference>
<evidence type="ECO:0000313" key="1">
    <source>
        <dbReference type="EMBL" id="BBD08482.1"/>
    </source>
</evidence>
<dbReference type="EMBL" id="AP017378">
    <property type="protein sequence ID" value="BBD08482.1"/>
    <property type="molecule type" value="Genomic_DNA"/>
</dbReference>
<dbReference type="Proteomes" id="UP000269883">
    <property type="component" value="Chromosome"/>
</dbReference>
<gene>
    <name evidence="1" type="ORF">DFE_1756</name>
</gene>
<dbReference type="RefSeq" id="WP_126378612.1">
    <property type="nucleotide sequence ID" value="NZ_AP017378.1"/>
</dbReference>
<accession>A0A2Z6AZ02</accession>
<name>A0A2Z6AZ02_9BACT</name>
<dbReference type="AlphaFoldDB" id="A0A2Z6AZ02"/>
<protein>
    <submittedName>
        <fullName evidence="1">Uncharacterized protein</fullName>
    </submittedName>
</protein>
<sequence>MMTERIEQDNLDIGICPRRKRKKMLHILNSVPDDTQRKLISTLSLGYHTMEFPLYEENTDGDYDELIELIFEYDEVVSWW</sequence>
<dbReference type="OrthoDB" id="5421871at2"/>